<dbReference type="AlphaFoldDB" id="A0A067NRG4"/>
<sequence length="298" mass="32679">MITPHSCRKRPRCRKCHLPMAGHPREGRKLACEAEDVETKEVESDIVQTPTPPQSPSPLPKQTPSPFFHCKESVPADPVKAEPQELCMLPDGTMYRRNPNATFPSPYRPLPREDSLDSWQSTDLCDGDGRAIHAGGIERSLDNGGDDEPSPPMTLPEMLERIGGYANLAALTFSVHGQNIRMAQGVADISGLHSTIIANPRWSEASTHGEEEGHFWLVASRDQENLRHVINPRNSNMPGAMPGNMPSIVEAEEWAQAAEVNVNTTPPAWRWLAGFLRIVIPSIIGGLVVLWGLGVAVD</sequence>
<feature type="region of interest" description="Disordered" evidence="1">
    <location>
        <begin position="18"/>
        <end position="66"/>
    </location>
</feature>
<feature type="compositionally biased region" description="Pro residues" evidence="1">
    <location>
        <begin position="50"/>
        <end position="63"/>
    </location>
</feature>
<accession>A0A067NRG4</accession>
<dbReference type="InParanoid" id="A0A067NRG4"/>
<keyword evidence="2" id="KW-0472">Membrane</keyword>
<reference evidence="4" key="1">
    <citation type="journal article" date="2014" name="Proc. Natl. Acad. Sci. U.S.A.">
        <title>Extensive sampling of basidiomycete genomes demonstrates inadequacy of the white-rot/brown-rot paradigm for wood decay fungi.</title>
        <authorList>
            <person name="Riley R."/>
            <person name="Salamov A.A."/>
            <person name="Brown D.W."/>
            <person name="Nagy L.G."/>
            <person name="Floudas D."/>
            <person name="Held B.W."/>
            <person name="Levasseur A."/>
            <person name="Lombard V."/>
            <person name="Morin E."/>
            <person name="Otillar R."/>
            <person name="Lindquist E.A."/>
            <person name="Sun H."/>
            <person name="LaButti K.M."/>
            <person name="Schmutz J."/>
            <person name="Jabbour D."/>
            <person name="Luo H."/>
            <person name="Baker S.E."/>
            <person name="Pisabarro A.G."/>
            <person name="Walton J.D."/>
            <person name="Blanchette R.A."/>
            <person name="Henrissat B."/>
            <person name="Martin F."/>
            <person name="Cullen D."/>
            <person name="Hibbett D.S."/>
            <person name="Grigoriev I.V."/>
        </authorList>
    </citation>
    <scope>NUCLEOTIDE SEQUENCE [LARGE SCALE GENOMIC DNA]</scope>
    <source>
        <strain evidence="4">PC15</strain>
    </source>
</reference>
<proteinExistence type="predicted"/>
<feature type="transmembrane region" description="Helical" evidence="2">
    <location>
        <begin position="275"/>
        <end position="297"/>
    </location>
</feature>
<gene>
    <name evidence="3" type="ORF">PLEOSDRAFT_1089181</name>
</gene>
<evidence type="ECO:0000313" key="3">
    <source>
        <dbReference type="EMBL" id="KDQ29600.1"/>
    </source>
</evidence>
<organism evidence="3 4">
    <name type="scientific">Pleurotus ostreatus (strain PC15)</name>
    <name type="common">Oyster mushroom</name>
    <dbReference type="NCBI Taxonomy" id="1137138"/>
    <lineage>
        <taxon>Eukaryota</taxon>
        <taxon>Fungi</taxon>
        <taxon>Dikarya</taxon>
        <taxon>Basidiomycota</taxon>
        <taxon>Agaricomycotina</taxon>
        <taxon>Agaricomycetes</taxon>
        <taxon>Agaricomycetidae</taxon>
        <taxon>Agaricales</taxon>
        <taxon>Pleurotineae</taxon>
        <taxon>Pleurotaceae</taxon>
        <taxon>Pleurotus</taxon>
    </lineage>
</organism>
<feature type="compositionally biased region" description="Basic and acidic residues" evidence="1">
    <location>
        <begin position="23"/>
        <end position="43"/>
    </location>
</feature>
<evidence type="ECO:0000256" key="2">
    <source>
        <dbReference type="SAM" id="Phobius"/>
    </source>
</evidence>
<dbReference type="VEuPathDB" id="FungiDB:PLEOSDRAFT_1089181"/>
<keyword evidence="2" id="KW-0812">Transmembrane</keyword>
<dbReference type="HOGENOM" id="CLU_072841_0_0_1"/>
<dbReference type="STRING" id="1137138.A0A067NRG4"/>
<evidence type="ECO:0000313" key="4">
    <source>
        <dbReference type="Proteomes" id="UP000027073"/>
    </source>
</evidence>
<keyword evidence="2" id="KW-1133">Transmembrane helix</keyword>
<dbReference type="EMBL" id="KL198007">
    <property type="protein sequence ID" value="KDQ29600.1"/>
    <property type="molecule type" value="Genomic_DNA"/>
</dbReference>
<evidence type="ECO:0000256" key="1">
    <source>
        <dbReference type="SAM" id="MobiDB-lite"/>
    </source>
</evidence>
<dbReference type="OrthoDB" id="2998173at2759"/>
<protein>
    <submittedName>
        <fullName evidence="3">Uncharacterized protein</fullName>
    </submittedName>
</protein>
<name>A0A067NRG4_PLEO1</name>
<dbReference type="Proteomes" id="UP000027073">
    <property type="component" value="Unassembled WGS sequence"/>
</dbReference>